<accession>A0A1E5JN48</accession>
<dbReference type="GO" id="GO:0004672">
    <property type="term" value="F:protein kinase activity"/>
    <property type="evidence" value="ECO:0007669"/>
    <property type="project" value="InterPro"/>
</dbReference>
<dbReference type="Pfam" id="PF00069">
    <property type="entry name" value="Pkinase"/>
    <property type="match status" value="1"/>
</dbReference>
<keyword evidence="2" id="KW-0808">Transferase</keyword>
<dbReference type="STRING" id="45071.Lpar_0387"/>
<dbReference type="CDD" id="cd00180">
    <property type="entry name" value="PKc"/>
    <property type="match status" value="1"/>
</dbReference>
<dbReference type="InterPro" id="IPR008271">
    <property type="entry name" value="Ser/Thr_kinase_AS"/>
</dbReference>
<name>A0A1E5JN48_9GAMM</name>
<keyword evidence="3" id="KW-1185">Reference proteome</keyword>
<dbReference type="OrthoDB" id="9801841at2"/>
<organism evidence="2 3">
    <name type="scientific">Legionella parisiensis</name>
    <dbReference type="NCBI Taxonomy" id="45071"/>
    <lineage>
        <taxon>Bacteria</taxon>
        <taxon>Pseudomonadati</taxon>
        <taxon>Pseudomonadota</taxon>
        <taxon>Gammaproteobacteria</taxon>
        <taxon>Legionellales</taxon>
        <taxon>Legionellaceae</taxon>
        <taxon>Legionella</taxon>
    </lineage>
</organism>
<evidence type="ECO:0000259" key="1">
    <source>
        <dbReference type="PROSITE" id="PS50011"/>
    </source>
</evidence>
<evidence type="ECO:0000313" key="3">
    <source>
        <dbReference type="Proteomes" id="UP000095229"/>
    </source>
</evidence>
<dbReference type="RefSeq" id="WP_058516320.1">
    <property type="nucleotide sequence ID" value="NZ_CAAAIE010000004.1"/>
</dbReference>
<dbReference type="AlphaFoldDB" id="A0A1E5JN48"/>
<protein>
    <submittedName>
        <fullName evidence="2">Serine/threonine-protein kinase PknJ</fullName>
    </submittedName>
</protein>
<dbReference type="EMBL" id="LSOG01000083">
    <property type="protein sequence ID" value="OEH45944.1"/>
    <property type="molecule type" value="Genomic_DNA"/>
</dbReference>
<reference evidence="2 3" key="1">
    <citation type="submission" date="2016-02" db="EMBL/GenBank/DDBJ databases">
        <title>Secondary metabolites in Legionella.</title>
        <authorList>
            <person name="Tobias N.J."/>
            <person name="Bode H.B."/>
        </authorList>
    </citation>
    <scope>NUCLEOTIDE SEQUENCE [LARGE SCALE GENOMIC DNA]</scope>
    <source>
        <strain evidence="2 3">DSM 19216</strain>
    </source>
</reference>
<dbReference type="PANTHER" id="PTHR44167">
    <property type="entry name" value="OVARIAN-SPECIFIC SERINE/THREONINE-PROTEIN KINASE LOK-RELATED"/>
    <property type="match status" value="1"/>
</dbReference>
<proteinExistence type="predicted"/>
<sequence>MRYIDFEVLWKNQKGLIFLDEKIAEFLFKKKEGVNFLSPLSTNSSVSGKLSKLNLFNSSPQFIFSHQLVLSGKNQWHIIDNAHKGKGGFGSVNESKYKIAVTFDVKNKHYQAQLIPVNDVVKIQKPSEDTPYPELLKRTAKEALRQKKHGVNVVGVIGTRNMVITILEDCGSSLDKLLPFTPSFNYSFQFRLEVAARIASEMLLLQQKGVVHRDLKPANICYKTLSNGQFLIIFIDFGLAEDIGSKNNLKTSGTLAYMAPEVILGKGSTYQSDIYALAAIFGEIFGARHVLKHKEFATNLADLARSSYCFDGLFMGYDVSAVDRFLLEDIKTLLNCLQSINPEKRPTIDQINKFLITLPSRMDAYKNFNEQWAVMAKKFAVFEAYHLQMNLLKSKHDLVPFRNKLLYVPNPVSHVFNRRMLDRREEIYKEISKFSLPSSHYQLSIKLIQENRRADFEGEDNPYPNLDKVIRMLEQENLKFKNALYSFNECVNAILDGKQLTRKFITTNSTGMRKIAGILSATLSPLEQLEKLQQIGQSKTTAGFFYFFSHCRFFGKGRHESMEKLYQKLARLEPQKEQTEYLAKTQMDEITQFIQNTTKFTH</sequence>
<dbReference type="GO" id="GO:0005524">
    <property type="term" value="F:ATP binding"/>
    <property type="evidence" value="ECO:0007669"/>
    <property type="project" value="InterPro"/>
</dbReference>
<dbReference type="Proteomes" id="UP000095229">
    <property type="component" value="Unassembled WGS sequence"/>
</dbReference>
<gene>
    <name evidence="2" type="primary">pknJ</name>
    <name evidence="2" type="ORF">lpari_03132</name>
</gene>
<comment type="caution">
    <text evidence="2">The sequence shown here is derived from an EMBL/GenBank/DDBJ whole genome shotgun (WGS) entry which is preliminary data.</text>
</comment>
<dbReference type="PROSITE" id="PS00108">
    <property type="entry name" value="PROTEIN_KINASE_ST"/>
    <property type="match status" value="1"/>
</dbReference>
<dbReference type="InterPro" id="IPR011009">
    <property type="entry name" value="Kinase-like_dom_sf"/>
</dbReference>
<feature type="domain" description="Protein kinase" evidence="1">
    <location>
        <begin position="78"/>
        <end position="355"/>
    </location>
</feature>
<dbReference type="InterPro" id="IPR000719">
    <property type="entry name" value="Prot_kinase_dom"/>
</dbReference>
<dbReference type="SMART" id="SM00220">
    <property type="entry name" value="S_TKc"/>
    <property type="match status" value="1"/>
</dbReference>
<evidence type="ECO:0000313" key="2">
    <source>
        <dbReference type="EMBL" id="OEH45944.1"/>
    </source>
</evidence>
<dbReference type="PROSITE" id="PS50011">
    <property type="entry name" value="PROTEIN_KINASE_DOM"/>
    <property type="match status" value="1"/>
</dbReference>
<dbReference type="PATRIC" id="fig|45071.6.peg.415"/>
<dbReference type="SUPFAM" id="SSF56112">
    <property type="entry name" value="Protein kinase-like (PK-like)"/>
    <property type="match status" value="1"/>
</dbReference>
<keyword evidence="2" id="KW-0418">Kinase</keyword>
<dbReference type="PANTHER" id="PTHR44167:SF24">
    <property type="entry name" value="SERINE_THREONINE-PROTEIN KINASE CHK2"/>
    <property type="match status" value="1"/>
</dbReference>
<dbReference type="Gene3D" id="1.10.510.10">
    <property type="entry name" value="Transferase(Phosphotransferase) domain 1"/>
    <property type="match status" value="1"/>
</dbReference>